<dbReference type="PANTHER" id="PTHR15598">
    <property type="entry name" value="ENHANCER OF MRNA-DECAPPING PROTEIN 4"/>
    <property type="match status" value="1"/>
</dbReference>
<keyword evidence="5" id="KW-0677">Repeat</keyword>
<dbReference type="EMBL" id="CAID01000002">
    <property type="protein sequence ID" value="CEG01224.1"/>
    <property type="molecule type" value="Genomic_DNA"/>
</dbReference>
<evidence type="ECO:0000256" key="6">
    <source>
        <dbReference type="ARBA" id="ARBA00023054"/>
    </source>
</evidence>
<evidence type="ECO:0000256" key="3">
    <source>
        <dbReference type="ARBA" id="ARBA00022490"/>
    </source>
</evidence>
<dbReference type="InterPro" id="IPR015943">
    <property type="entry name" value="WD40/YVTN_repeat-like_dom_sf"/>
</dbReference>
<comment type="similarity">
    <text evidence="2">Belongs to the WD repeat EDC4 family.</text>
</comment>
<dbReference type="OrthoDB" id="21128at2759"/>
<dbReference type="Pfam" id="PF21289">
    <property type="entry name" value="EDC4_C"/>
    <property type="match status" value="1"/>
</dbReference>
<accession>A0A096P9F9</accession>
<dbReference type="FunCoup" id="A0A096P9F9">
    <property type="interactions" value="1800"/>
</dbReference>
<proteinExistence type="inferred from homology"/>
<dbReference type="InParanoid" id="A0A096P9F9"/>
<evidence type="ECO:0000256" key="4">
    <source>
        <dbReference type="ARBA" id="ARBA00022574"/>
    </source>
</evidence>
<keyword evidence="4" id="KW-0853">WD repeat</keyword>
<dbReference type="AlphaFoldDB" id="A0A096P9F9"/>
<gene>
    <name evidence="10" type="ORF">OT_ostta02g04670</name>
</gene>
<dbReference type="Gene3D" id="2.130.10.10">
    <property type="entry name" value="YVTN repeat-like/Quinoprotein amine dehydrogenase"/>
    <property type="match status" value="1"/>
</dbReference>
<evidence type="ECO:0000256" key="5">
    <source>
        <dbReference type="ARBA" id="ARBA00022737"/>
    </source>
</evidence>
<keyword evidence="11" id="KW-1185">Reference proteome</keyword>
<dbReference type="GO" id="GO:0000932">
    <property type="term" value="C:P-body"/>
    <property type="evidence" value="ECO:0007669"/>
    <property type="project" value="UniProtKB-SubCell"/>
</dbReference>
<comment type="subcellular location">
    <subcellularLocation>
        <location evidence="1">Cytoplasm</location>
        <location evidence="1">P-body</location>
    </subcellularLocation>
</comment>
<dbReference type="InterPro" id="IPR044938">
    <property type="entry name" value="EDC4_C_sf"/>
</dbReference>
<evidence type="ECO:0000256" key="2">
    <source>
        <dbReference type="ARBA" id="ARBA00009639"/>
    </source>
</evidence>
<dbReference type="InterPro" id="IPR049404">
    <property type="entry name" value="EDC4_C"/>
</dbReference>
<keyword evidence="6 7" id="KW-0175">Coiled coil</keyword>
<feature type="compositionally biased region" description="Acidic residues" evidence="8">
    <location>
        <begin position="472"/>
        <end position="488"/>
    </location>
</feature>
<protein>
    <submittedName>
        <fullName evidence="10">WD40/YVTN repeat-like-containing domain</fullName>
    </submittedName>
</protein>
<evidence type="ECO:0000313" key="10">
    <source>
        <dbReference type="EMBL" id="CEG01224.1"/>
    </source>
</evidence>
<sequence length="857" mass="92669">MSTAAARALAAAVDAERRATSAAKGRALARMEETIDVERVEDGEASSAMEVSPITVYETKYAEAQTRMIAVNDSFICYGIRNGLIRVFSRKTSNVRSLLRGHSDSISTLKFLANTDVLLSVDFRGRVMVRKLSLLESDMNSLEDDGANGTITAQTLVDFDFQVDTPEGHWPPSVCWMPLDSRKPGRCEFALSAGTCVVCYEFSLMMKGDAPALEIDLNAPPAMSGLQVIEFDAPVSCVDSAPVGRKIVAASEGRAYVLVKADGETEFECTDTLPWTVETAVFASADRVILGNENNSELIVVDVTQETPFAVQRVVFKSDNDKLFNVGLQHNPETGIVLLSNTRMNAVYALHFDKSFDYIARFEASQPILSFDANVIHEEDGGAKMQLFCMQTQAIQTLSMAVEACVPPEGALAAVGSPGTPKRTLEHSSSATLLTPDMFGGAELAGDEEDEEPNVSLEKRILSAPAMAERVDESENDEDDGEEFESAEMSESMEAAMVSRVPVDMKQIRAIIRDEMRDILDELRAERRKAAEERATDMERARKASEAAAANLKRDITSAIATLMQQHSVENAKTLEAGVGRAQSVAATSAQTALKSIVGPSIDGAVRAHMETSVVPKMEMACATMFSQVKQTFERGMLDLNTELLAARESAAIAQVTPFVSGLRQATTEIRQAATALMTDVPNQVAQAMSKITPIAPPPGMSPKSVQGKTLAQIEQRLDPTAEIGKLLQANQIDRAFNVALSMSKVEVVMWLITQVASDRIFGQNPCPLSQGVLLSLVQQLSSDLATPDARTKLDWIRDSCLAIDPADPSLRQHMRPVLSGVHQALMAASNSPASAPDVRAGTRLCIHVVNSMLSSL</sequence>
<evidence type="ECO:0000256" key="7">
    <source>
        <dbReference type="SAM" id="Coils"/>
    </source>
</evidence>
<dbReference type="Proteomes" id="UP000009170">
    <property type="component" value="Unassembled WGS sequence"/>
</dbReference>
<dbReference type="KEGG" id="ota:OT_ostta02g04670"/>
<dbReference type="STRING" id="70448.A0A096P9F9"/>
<evidence type="ECO:0000313" key="11">
    <source>
        <dbReference type="Proteomes" id="UP000009170"/>
    </source>
</evidence>
<evidence type="ECO:0000256" key="1">
    <source>
        <dbReference type="ARBA" id="ARBA00004201"/>
    </source>
</evidence>
<evidence type="ECO:0000256" key="8">
    <source>
        <dbReference type="SAM" id="MobiDB-lite"/>
    </source>
</evidence>
<feature type="coiled-coil region" evidence="7">
    <location>
        <begin position="513"/>
        <end position="555"/>
    </location>
</feature>
<dbReference type="InterPro" id="IPR045152">
    <property type="entry name" value="EDC4-like"/>
</dbReference>
<dbReference type="PANTHER" id="PTHR15598:SF5">
    <property type="entry name" value="ENHANCER OF MRNA-DECAPPING PROTEIN 4"/>
    <property type="match status" value="1"/>
</dbReference>
<reference evidence="11" key="1">
    <citation type="journal article" date="2006" name="Proc. Natl. Acad. Sci. U.S.A.">
        <title>Genome analysis of the smallest free-living eukaryote Ostreococcus tauri unveils many unique features.</title>
        <authorList>
            <person name="Derelle E."/>
            <person name="Ferraz C."/>
            <person name="Rombauts S."/>
            <person name="Rouze P."/>
            <person name="Worden A.Z."/>
            <person name="Robbens S."/>
            <person name="Partensky F."/>
            <person name="Degroeve S."/>
            <person name="Echeynie S."/>
            <person name="Cooke R."/>
            <person name="Saeys Y."/>
            <person name="Wuyts J."/>
            <person name="Jabbari K."/>
            <person name="Bowler C."/>
            <person name="Panaud O."/>
            <person name="Piegu B."/>
            <person name="Ball S.G."/>
            <person name="Ral J.-P."/>
            <person name="Bouget F.-Y."/>
            <person name="Piganeau G."/>
            <person name="De Baets B."/>
            <person name="Picard A."/>
            <person name="Delseny M."/>
            <person name="Demaille J."/>
            <person name="Van de Peer Y."/>
            <person name="Moreau H."/>
        </authorList>
    </citation>
    <scope>NUCLEOTIDE SEQUENCE [LARGE SCALE GENOMIC DNA]</scope>
    <source>
        <strain evidence="11">OTTH 0595 / CCAP 157/2 / RCC745</strain>
    </source>
</reference>
<keyword evidence="3" id="KW-0963">Cytoplasm</keyword>
<dbReference type="FunFam" id="1.10.220.100:FF:000001">
    <property type="entry name" value="Enhancer of mRNA-decapping protein 4"/>
    <property type="match status" value="1"/>
</dbReference>
<feature type="region of interest" description="Disordered" evidence="8">
    <location>
        <begin position="465"/>
        <end position="490"/>
    </location>
</feature>
<comment type="caution">
    <text evidence="10">The sequence shown here is derived from an EMBL/GenBank/DDBJ whole genome shotgun (WGS) entry which is preliminary data.</text>
</comment>
<dbReference type="GO" id="GO:0031087">
    <property type="term" value="P:deadenylation-independent decapping of nuclear-transcribed mRNA"/>
    <property type="evidence" value="ECO:0007669"/>
    <property type="project" value="InterPro"/>
</dbReference>
<organism evidence="10 11">
    <name type="scientific">Ostreococcus tauri</name>
    <name type="common">Marine green alga</name>
    <dbReference type="NCBI Taxonomy" id="70448"/>
    <lineage>
        <taxon>Eukaryota</taxon>
        <taxon>Viridiplantae</taxon>
        <taxon>Chlorophyta</taxon>
        <taxon>Mamiellophyceae</taxon>
        <taxon>Mamiellales</taxon>
        <taxon>Bathycoccaceae</taxon>
        <taxon>Ostreococcus</taxon>
    </lineage>
</organism>
<name>A0A096P9F9_OSTTA</name>
<dbReference type="GeneID" id="9835608"/>
<evidence type="ECO:0000259" key="9">
    <source>
        <dbReference type="Pfam" id="PF21289"/>
    </source>
</evidence>
<dbReference type="InterPro" id="IPR036322">
    <property type="entry name" value="WD40_repeat_dom_sf"/>
</dbReference>
<reference evidence="10 11" key="2">
    <citation type="journal article" date="2014" name="BMC Genomics">
        <title>An improved genome of the model marine alga Ostreococcus tauri unfolds by assessing Illumina de novo assemblies.</title>
        <authorList>
            <person name="Blanc-Mathieu R."/>
            <person name="Verhelst B."/>
            <person name="Derelle E."/>
            <person name="Rombauts S."/>
            <person name="Bouget F.Y."/>
            <person name="Carre I."/>
            <person name="Chateau A."/>
            <person name="Eyre-Walker A."/>
            <person name="Grimsley N."/>
            <person name="Moreau H."/>
            <person name="Piegu B."/>
            <person name="Rivals E."/>
            <person name="Schackwitz W."/>
            <person name="Van de Peer Y."/>
            <person name="Piganeau G."/>
        </authorList>
    </citation>
    <scope>NUCLEOTIDE SEQUENCE [LARGE SCALE GENOMIC DNA]</scope>
    <source>
        <strain evidence="11">OTTH 0595 / CCAP 157/2 / RCC745</strain>
    </source>
</reference>
<dbReference type="SUPFAM" id="SSF50978">
    <property type="entry name" value="WD40 repeat-like"/>
    <property type="match status" value="1"/>
</dbReference>
<dbReference type="RefSeq" id="XP_022840856.1">
    <property type="nucleotide sequence ID" value="XM_022985175.1"/>
</dbReference>
<feature type="domain" description="Enhancer of mRNA-decapping protein 4 C-terminal" evidence="9">
    <location>
        <begin position="724"/>
        <end position="829"/>
    </location>
</feature>
<dbReference type="Gene3D" id="1.10.220.100">
    <property type="entry name" value="conserved c-terminal region of ge- 1"/>
    <property type="match status" value="1"/>
</dbReference>